<dbReference type="InterPro" id="IPR049304">
    <property type="entry name" value="Gly_rich_dom"/>
</dbReference>
<sequence length="309" mass="27991">MATNDSVNAGLSGVTGTGNFVGSTSPTLVTPALGTPASGVLTNCTGLPVAGGGTGDASFTTYGVICGGTTTTGALQSIASVGTSGQVLTSNGAGALPTFQSVGSVSGSLINVQVFQSGGTYTPTAGMGNCVIQCVGGGGAGGGTPTGALSGGGGGGSGGFSQSYVSAATIGVSQTVTIGAGGTGVSNATGNVGGDTSVGTIVIAKGGSGGVVAPGGDVGQGGAGGVAGTGDITFPGNTAYKLATNGGGGGGAGSIFGGATPVNSLTNTDGTNAVENTGAGGTGGWNATSSTTQTGGNGGSGIVIIYEYS</sequence>
<proteinExistence type="predicted"/>
<feature type="region of interest" description="Disordered" evidence="1">
    <location>
        <begin position="266"/>
        <end position="296"/>
    </location>
</feature>
<evidence type="ECO:0000313" key="3">
    <source>
        <dbReference type="EMBL" id="CAB4127704.1"/>
    </source>
</evidence>
<name>A0A6J5KYY5_9CAUD</name>
<gene>
    <name evidence="3" type="ORF">UFOVP93_42</name>
</gene>
<organism evidence="3">
    <name type="scientific">uncultured Caudovirales phage</name>
    <dbReference type="NCBI Taxonomy" id="2100421"/>
    <lineage>
        <taxon>Viruses</taxon>
        <taxon>Duplodnaviria</taxon>
        <taxon>Heunggongvirae</taxon>
        <taxon>Uroviricota</taxon>
        <taxon>Caudoviricetes</taxon>
        <taxon>Peduoviridae</taxon>
        <taxon>Maltschvirus</taxon>
        <taxon>Maltschvirus maltsch</taxon>
    </lineage>
</organism>
<evidence type="ECO:0000259" key="2">
    <source>
        <dbReference type="Pfam" id="PF21722"/>
    </source>
</evidence>
<feature type="compositionally biased region" description="Low complexity" evidence="1">
    <location>
        <begin position="285"/>
        <end position="294"/>
    </location>
</feature>
<dbReference type="Pfam" id="PF21722">
    <property type="entry name" value="Gly_rich_2"/>
    <property type="match status" value="1"/>
</dbReference>
<feature type="domain" description="Glycine-rich" evidence="2">
    <location>
        <begin position="120"/>
        <end position="306"/>
    </location>
</feature>
<evidence type="ECO:0000256" key="1">
    <source>
        <dbReference type="SAM" id="MobiDB-lite"/>
    </source>
</evidence>
<dbReference type="EMBL" id="LR796214">
    <property type="protein sequence ID" value="CAB4127704.1"/>
    <property type="molecule type" value="Genomic_DNA"/>
</dbReference>
<protein>
    <recommendedName>
        <fullName evidence="2">Glycine-rich domain-containing protein</fullName>
    </recommendedName>
</protein>
<reference evidence="3" key="1">
    <citation type="submission" date="2020-04" db="EMBL/GenBank/DDBJ databases">
        <authorList>
            <person name="Chiriac C."/>
            <person name="Salcher M."/>
            <person name="Ghai R."/>
            <person name="Kavagutti S V."/>
        </authorList>
    </citation>
    <scope>NUCLEOTIDE SEQUENCE</scope>
</reference>
<accession>A0A6J5KYY5</accession>